<dbReference type="InterPro" id="IPR044066">
    <property type="entry name" value="TRIAD_supradom"/>
</dbReference>
<dbReference type="GO" id="GO:0006511">
    <property type="term" value="P:ubiquitin-dependent protein catabolic process"/>
    <property type="evidence" value="ECO:0000318"/>
    <property type="project" value="GO_Central"/>
</dbReference>
<dbReference type="SUPFAM" id="SSF57850">
    <property type="entry name" value="RING/U-box"/>
    <property type="match status" value="2"/>
</dbReference>
<feature type="domain" description="RING-type" evidence="7">
    <location>
        <begin position="1"/>
        <end position="223"/>
    </location>
</feature>
<gene>
    <name evidence="8" type="ORF">T459_00522</name>
</gene>
<keyword evidence="1" id="KW-0808">Transferase</keyword>
<evidence type="ECO:0000256" key="3">
    <source>
        <dbReference type="ARBA" id="ARBA00022737"/>
    </source>
</evidence>
<evidence type="ECO:0000259" key="7">
    <source>
        <dbReference type="PROSITE" id="PS51873"/>
    </source>
</evidence>
<dbReference type="PANTHER" id="PTHR11685">
    <property type="entry name" value="RBR FAMILY RING FINGER AND IBR DOMAIN-CONTAINING"/>
    <property type="match status" value="1"/>
</dbReference>
<evidence type="ECO:0000313" key="9">
    <source>
        <dbReference type="Proteomes" id="UP000222542"/>
    </source>
</evidence>
<dbReference type="PROSITE" id="PS00518">
    <property type="entry name" value="ZF_RING_1"/>
    <property type="match status" value="1"/>
</dbReference>
<dbReference type="Gene3D" id="3.30.40.10">
    <property type="entry name" value="Zinc/RING finger domain, C3HC4 (zinc finger)"/>
    <property type="match status" value="1"/>
</dbReference>
<keyword evidence="4" id="KW-0863">Zinc-finger</keyword>
<keyword evidence="9" id="KW-1185">Reference proteome</keyword>
<evidence type="ECO:0000256" key="1">
    <source>
        <dbReference type="ARBA" id="ARBA00022679"/>
    </source>
</evidence>
<name>A0A2G3AEL2_CAPAN</name>
<dbReference type="GO" id="GO:0016567">
    <property type="term" value="P:protein ubiquitination"/>
    <property type="evidence" value="ECO:0007669"/>
    <property type="project" value="InterPro"/>
</dbReference>
<dbReference type="Proteomes" id="UP000222542">
    <property type="component" value="Unassembled WGS sequence"/>
</dbReference>
<dbReference type="AlphaFoldDB" id="A0A2G3AEL2"/>
<sequence>MLLPNKRFKNQNLCVHPFCTDCIIKYITIKLDDKIRNTPCPYPNCNHFIDPMYCQNLLGDKLFVKWCDMLCVSDVLEFPHCYCPNWRCFLLVVDECSDGIAARSKCPSCKNLFRYKCNTPWHGVGVRCIGNGRLEDQKKSISWLSNLNPSRVREEVAFRKLAMHKKWKRCPWCGHVVELVRGCKIVTCVMALSATSVEDKFVVRVVNVILGTNHGYVGRIYSY</sequence>
<dbReference type="InterPro" id="IPR017907">
    <property type="entry name" value="Znf_RING_CS"/>
</dbReference>
<evidence type="ECO:0000256" key="5">
    <source>
        <dbReference type="ARBA" id="ARBA00022786"/>
    </source>
</evidence>
<dbReference type="GO" id="GO:0000151">
    <property type="term" value="C:ubiquitin ligase complex"/>
    <property type="evidence" value="ECO:0000318"/>
    <property type="project" value="GO_Central"/>
</dbReference>
<dbReference type="GO" id="GO:0005737">
    <property type="term" value="C:cytoplasm"/>
    <property type="evidence" value="ECO:0000318"/>
    <property type="project" value="GO_Central"/>
</dbReference>
<reference evidence="8 9" key="2">
    <citation type="journal article" date="2017" name="Genome Biol.">
        <title>New reference genome sequences of hot pepper reveal the massive evolution of plant disease-resistance genes by retroduplication.</title>
        <authorList>
            <person name="Kim S."/>
            <person name="Park J."/>
            <person name="Yeom S.I."/>
            <person name="Kim Y.M."/>
            <person name="Seo E."/>
            <person name="Kim K.T."/>
            <person name="Kim M.S."/>
            <person name="Lee J.M."/>
            <person name="Cheong K."/>
            <person name="Shin H.S."/>
            <person name="Kim S.B."/>
            <person name="Han K."/>
            <person name="Lee J."/>
            <person name="Park M."/>
            <person name="Lee H.A."/>
            <person name="Lee H.Y."/>
            <person name="Lee Y."/>
            <person name="Oh S."/>
            <person name="Lee J.H."/>
            <person name="Choi E."/>
            <person name="Choi E."/>
            <person name="Lee S.E."/>
            <person name="Jeon J."/>
            <person name="Kim H."/>
            <person name="Choi G."/>
            <person name="Song H."/>
            <person name="Lee J."/>
            <person name="Lee S.C."/>
            <person name="Kwon J.K."/>
            <person name="Lee H.Y."/>
            <person name="Koo N."/>
            <person name="Hong Y."/>
            <person name="Kim R.W."/>
            <person name="Kang W.H."/>
            <person name="Huh J.H."/>
            <person name="Kang B.C."/>
            <person name="Yang T.J."/>
            <person name="Lee Y.H."/>
            <person name="Bennetzen J.L."/>
            <person name="Choi D."/>
        </authorList>
    </citation>
    <scope>NUCLEOTIDE SEQUENCE [LARGE SCALE GENOMIC DNA]</scope>
    <source>
        <strain evidence="9">cv. CM334</strain>
    </source>
</reference>
<dbReference type="PROSITE" id="PS51873">
    <property type="entry name" value="TRIAD"/>
    <property type="match status" value="1"/>
</dbReference>
<organism evidence="8 9">
    <name type="scientific">Capsicum annuum</name>
    <name type="common">Capsicum pepper</name>
    <dbReference type="NCBI Taxonomy" id="4072"/>
    <lineage>
        <taxon>Eukaryota</taxon>
        <taxon>Viridiplantae</taxon>
        <taxon>Streptophyta</taxon>
        <taxon>Embryophyta</taxon>
        <taxon>Tracheophyta</taxon>
        <taxon>Spermatophyta</taxon>
        <taxon>Magnoliopsida</taxon>
        <taxon>eudicotyledons</taxon>
        <taxon>Gunneridae</taxon>
        <taxon>Pentapetalae</taxon>
        <taxon>asterids</taxon>
        <taxon>lamiids</taxon>
        <taxon>Solanales</taxon>
        <taxon>Solanaceae</taxon>
        <taxon>Solanoideae</taxon>
        <taxon>Capsiceae</taxon>
        <taxon>Capsicum</taxon>
    </lineage>
</organism>
<dbReference type="GO" id="GO:0061630">
    <property type="term" value="F:ubiquitin protein ligase activity"/>
    <property type="evidence" value="ECO:0000318"/>
    <property type="project" value="GO_Central"/>
</dbReference>
<keyword evidence="3" id="KW-0677">Repeat</keyword>
<dbReference type="Gramene" id="PHT92640">
    <property type="protein sequence ID" value="PHT92640"/>
    <property type="gene ID" value="T459_00522"/>
</dbReference>
<evidence type="ECO:0000256" key="6">
    <source>
        <dbReference type="ARBA" id="ARBA00022833"/>
    </source>
</evidence>
<reference evidence="8 9" key="1">
    <citation type="journal article" date="2014" name="Nat. Genet.">
        <title>Genome sequence of the hot pepper provides insights into the evolution of pungency in Capsicum species.</title>
        <authorList>
            <person name="Kim S."/>
            <person name="Park M."/>
            <person name="Yeom S.I."/>
            <person name="Kim Y.M."/>
            <person name="Lee J.M."/>
            <person name="Lee H.A."/>
            <person name="Seo E."/>
            <person name="Choi J."/>
            <person name="Cheong K."/>
            <person name="Kim K.T."/>
            <person name="Jung K."/>
            <person name="Lee G.W."/>
            <person name="Oh S.K."/>
            <person name="Bae C."/>
            <person name="Kim S.B."/>
            <person name="Lee H.Y."/>
            <person name="Kim S.Y."/>
            <person name="Kim M.S."/>
            <person name="Kang B.C."/>
            <person name="Jo Y.D."/>
            <person name="Yang H.B."/>
            <person name="Jeong H.J."/>
            <person name="Kang W.H."/>
            <person name="Kwon J.K."/>
            <person name="Shin C."/>
            <person name="Lim J.Y."/>
            <person name="Park J.H."/>
            <person name="Huh J.H."/>
            <person name="Kim J.S."/>
            <person name="Kim B.D."/>
            <person name="Cohen O."/>
            <person name="Paran I."/>
            <person name="Suh M.C."/>
            <person name="Lee S.B."/>
            <person name="Kim Y.K."/>
            <person name="Shin Y."/>
            <person name="Noh S.J."/>
            <person name="Park J."/>
            <person name="Seo Y.S."/>
            <person name="Kwon S.Y."/>
            <person name="Kim H.A."/>
            <person name="Park J.M."/>
            <person name="Kim H.J."/>
            <person name="Choi S.B."/>
            <person name="Bosland P.W."/>
            <person name="Reeves G."/>
            <person name="Jo S.H."/>
            <person name="Lee B.W."/>
            <person name="Cho H.T."/>
            <person name="Choi H.S."/>
            <person name="Lee M.S."/>
            <person name="Yu Y."/>
            <person name="Do Choi Y."/>
            <person name="Park B.S."/>
            <person name="van Deynze A."/>
            <person name="Ashrafi H."/>
            <person name="Hill T."/>
            <person name="Kim W.T."/>
            <person name="Pai H.S."/>
            <person name="Ahn H.K."/>
            <person name="Yeam I."/>
            <person name="Giovannoni J.J."/>
            <person name="Rose J.K."/>
            <person name="Sorensen I."/>
            <person name="Lee S.J."/>
            <person name="Kim R.W."/>
            <person name="Choi I.Y."/>
            <person name="Choi B.S."/>
            <person name="Lim J.S."/>
            <person name="Lee Y.H."/>
            <person name="Choi D."/>
        </authorList>
    </citation>
    <scope>NUCLEOTIDE SEQUENCE [LARGE SCALE GENOMIC DNA]</scope>
    <source>
        <strain evidence="9">cv. CM334</strain>
    </source>
</reference>
<proteinExistence type="predicted"/>
<dbReference type="STRING" id="4072.A0A2G3AEL2"/>
<protein>
    <recommendedName>
        <fullName evidence="7">RING-type domain-containing protein</fullName>
    </recommendedName>
</protein>
<dbReference type="InterPro" id="IPR013083">
    <property type="entry name" value="Znf_RING/FYVE/PHD"/>
</dbReference>
<dbReference type="GO" id="GO:0008270">
    <property type="term" value="F:zinc ion binding"/>
    <property type="evidence" value="ECO:0007669"/>
    <property type="project" value="UniProtKB-KW"/>
</dbReference>
<evidence type="ECO:0000313" key="8">
    <source>
        <dbReference type="EMBL" id="PHT92640.1"/>
    </source>
</evidence>
<keyword evidence="5" id="KW-0833">Ubl conjugation pathway</keyword>
<evidence type="ECO:0000256" key="2">
    <source>
        <dbReference type="ARBA" id="ARBA00022723"/>
    </source>
</evidence>
<dbReference type="EMBL" id="AYRZ02000001">
    <property type="protein sequence ID" value="PHT92640.1"/>
    <property type="molecule type" value="Genomic_DNA"/>
</dbReference>
<keyword evidence="6" id="KW-0862">Zinc</keyword>
<dbReference type="GO" id="GO:0031624">
    <property type="term" value="F:ubiquitin conjugating enzyme binding"/>
    <property type="evidence" value="ECO:0000318"/>
    <property type="project" value="GO_Central"/>
</dbReference>
<keyword evidence="2" id="KW-0479">Metal-binding</keyword>
<evidence type="ECO:0000256" key="4">
    <source>
        <dbReference type="ARBA" id="ARBA00022771"/>
    </source>
</evidence>
<comment type="caution">
    <text evidence="8">The sequence shown here is derived from an EMBL/GenBank/DDBJ whole genome shotgun (WGS) entry which is preliminary data.</text>
</comment>
<accession>A0A2G3AEL2</accession>
<dbReference type="InterPro" id="IPR031127">
    <property type="entry name" value="E3_UB_ligase_RBR"/>
</dbReference>